<keyword evidence="13" id="KW-0546">Nucleotide metabolism</keyword>
<sequence>MTALPEWTFAMIKPDAVRKGKAQEIKQLIEIHGFHIIADQKIQLTRTRAQEFYAEHHGKAFFEHLVDFMTSGPVFALVLSKHDAITGWRKLMGPTNSISARETAPKSLRAMYGTDGTKNACHGSDSPTSAGREVKFFFPALVIEPFLEPGNAKAFITDMLQPALAKALTALAREKPSAEKFEAITYLATFLLENNPNKPRIIMPDEWDPTMEEEDDEAEFAHAQLTAAMVKQGAATSKAPEPEAAETKPAAEEVISKEEAPVATPASTISVEEKEAQKEKKRARRREWEERRKTREAAAIATATEADKAEEVEEAAGQVTSAMAEGLDDPPPAAASQGGAPEPDEETNPTGDGDVDADAMNKAATKVQSTFRGYQARKRVEDIKASEGAAAFESAQAEEEPEEVVNAAVAEDIEAEALNKAATKVQSTFRGYQARKRVEDIKASKGAAASEGVEAEEGESDQVAELPPADEDQEALLAKKRARRMEWRESIRKREPDLVQAELGLENAAQAVAEAAASAAAEGASESAAEALFEAKQALEVAASAVVEAASSAGAEDAGKVLEAAEAVLESAAEVIVEAANEAEPGAAAEALAETGQGLMAMEETVHAAAESILDAKAEDEAPAAMPVVDGAAEAPAAEDEAEAEAGAADVGGEQEGAEGESAEAAAEEGESAEAAAEEGESAEAAAEEGESAEAAAEEGESAEAAAAEGESAEAAAEEGDAEGGEPESAGAEAAGGEGEEGAPEASPAPEAEDGEEAAATEE</sequence>
<keyword evidence="12" id="KW-0460">Magnesium</keyword>
<comment type="caution">
    <text evidence="19">The sequence shown here is derived from an EMBL/GenBank/DDBJ whole genome shotgun (WGS) entry which is preliminary data.</text>
</comment>
<dbReference type="CDD" id="cd23767">
    <property type="entry name" value="IQCD"/>
    <property type="match status" value="2"/>
</dbReference>
<keyword evidence="6" id="KW-0808">Transferase</keyword>
<evidence type="ECO:0000256" key="10">
    <source>
        <dbReference type="ARBA" id="ARBA00022801"/>
    </source>
</evidence>
<dbReference type="PROSITE" id="PS00469">
    <property type="entry name" value="NDPK"/>
    <property type="match status" value="1"/>
</dbReference>
<feature type="binding site" evidence="15">
    <location>
        <position position="89"/>
    </location>
    <ligand>
        <name>ATP</name>
        <dbReference type="ChEBI" id="CHEBI:30616"/>
    </ligand>
</feature>
<feature type="compositionally biased region" description="Low complexity" evidence="17">
    <location>
        <begin position="703"/>
        <end position="715"/>
    </location>
</feature>
<evidence type="ECO:0000256" key="11">
    <source>
        <dbReference type="ARBA" id="ARBA00022840"/>
    </source>
</evidence>
<dbReference type="Gene3D" id="3.30.70.141">
    <property type="entry name" value="Nucleoside diphosphate kinase-like domain"/>
    <property type="match status" value="1"/>
</dbReference>
<keyword evidence="9" id="KW-0418">Kinase</keyword>
<feature type="region of interest" description="Disordered" evidence="17">
    <location>
        <begin position="614"/>
        <end position="763"/>
    </location>
</feature>
<evidence type="ECO:0000256" key="14">
    <source>
        <dbReference type="ARBA" id="ARBA00023273"/>
    </source>
</evidence>
<dbReference type="InterPro" id="IPR001564">
    <property type="entry name" value="Nucleoside_diP_kinase"/>
</dbReference>
<evidence type="ECO:0000256" key="17">
    <source>
        <dbReference type="SAM" id="MobiDB-lite"/>
    </source>
</evidence>
<evidence type="ECO:0000256" key="1">
    <source>
        <dbReference type="ARBA" id="ARBA00000082"/>
    </source>
</evidence>
<evidence type="ECO:0000313" key="20">
    <source>
        <dbReference type="Proteomes" id="UP000232323"/>
    </source>
</evidence>
<keyword evidence="20" id="KW-1185">Reference proteome</keyword>
<dbReference type="PRINTS" id="PR01243">
    <property type="entry name" value="NUCDPKINASE"/>
</dbReference>
<dbReference type="InterPro" id="IPR000048">
    <property type="entry name" value="IQ_motif_EF-hand-BS"/>
</dbReference>
<dbReference type="Pfam" id="PF00612">
    <property type="entry name" value="IQ"/>
    <property type="match status" value="2"/>
</dbReference>
<dbReference type="Gene3D" id="1.20.890.10">
    <property type="entry name" value="cAMP-dependent protein kinase regulatory subunit, dimerization-anchoring domain"/>
    <property type="match status" value="1"/>
</dbReference>
<feature type="compositionally biased region" description="Acidic residues" evidence="17">
    <location>
        <begin position="656"/>
        <end position="702"/>
    </location>
</feature>
<dbReference type="InterPro" id="IPR036850">
    <property type="entry name" value="NDK-like_dom_sf"/>
</dbReference>
<feature type="binding site" evidence="15">
    <location>
        <position position="109"/>
    </location>
    <ligand>
        <name>ATP</name>
        <dbReference type="ChEBI" id="CHEBI:30616"/>
    </ligand>
</feature>
<feature type="compositionally biased region" description="Acidic residues" evidence="17">
    <location>
        <begin position="716"/>
        <end position="726"/>
    </location>
</feature>
<keyword evidence="5" id="KW-0963">Cytoplasm</keyword>
<dbReference type="PROSITE" id="PS51374">
    <property type="entry name" value="NDPK_LIKE"/>
    <property type="match status" value="1"/>
</dbReference>
<feature type="compositionally biased region" description="Basic and acidic residues" evidence="17">
    <location>
        <begin position="286"/>
        <end position="296"/>
    </location>
</feature>
<comment type="subcellular location">
    <subcellularLocation>
        <location evidence="3">Cell projection</location>
        <location evidence="3">Cilium</location>
    </subcellularLocation>
</comment>
<evidence type="ECO:0000256" key="8">
    <source>
        <dbReference type="ARBA" id="ARBA00022741"/>
    </source>
</evidence>
<evidence type="ECO:0000256" key="2">
    <source>
        <dbReference type="ARBA" id="ARBA00000937"/>
    </source>
</evidence>
<protein>
    <recommendedName>
        <fullName evidence="18">Nucleoside diphosphate kinase-like domain-containing protein</fullName>
    </recommendedName>
</protein>
<evidence type="ECO:0000256" key="16">
    <source>
        <dbReference type="RuleBase" id="RU004011"/>
    </source>
</evidence>
<dbReference type="PANTHER" id="PTHR46161:SF3">
    <property type="entry name" value="NUCLEOSIDE DIPHOSPHATE KINASE DDB_G0292928-RELATED"/>
    <property type="match status" value="1"/>
</dbReference>
<dbReference type="GO" id="GO:0004550">
    <property type="term" value="F:nucleoside diphosphate kinase activity"/>
    <property type="evidence" value="ECO:0007669"/>
    <property type="project" value="UniProtKB-EC"/>
</dbReference>
<dbReference type="GO" id="GO:0005929">
    <property type="term" value="C:cilium"/>
    <property type="evidence" value="ECO:0007669"/>
    <property type="project" value="UniProtKB-SubCell"/>
</dbReference>
<dbReference type="EMBL" id="BEGY01000018">
    <property type="protein sequence ID" value="GAX76514.1"/>
    <property type="molecule type" value="Genomic_DNA"/>
</dbReference>
<feature type="region of interest" description="Disordered" evidence="17">
    <location>
        <begin position="440"/>
        <end position="473"/>
    </location>
</feature>
<feature type="binding site" evidence="15">
    <location>
        <position position="13"/>
    </location>
    <ligand>
        <name>ATP</name>
        <dbReference type="ChEBI" id="CHEBI:30616"/>
    </ligand>
</feature>
<accession>A0A250X0A1</accession>
<feature type="binding site" evidence="15">
    <location>
        <position position="95"/>
    </location>
    <ligand>
        <name>ATP</name>
        <dbReference type="ChEBI" id="CHEBI:30616"/>
    </ligand>
</feature>
<dbReference type="GO" id="GO:0006228">
    <property type="term" value="P:UTP biosynthetic process"/>
    <property type="evidence" value="ECO:0007669"/>
    <property type="project" value="InterPro"/>
</dbReference>
<dbReference type="Gene3D" id="1.20.5.190">
    <property type="match status" value="1"/>
</dbReference>
<feature type="compositionally biased region" description="Acidic residues" evidence="17">
    <location>
        <begin position="453"/>
        <end position="473"/>
    </location>
</feature>
<dbReference type="STRING" id="1157962.A0A250X0A1"/>
<dbReference type="Proteomes" id="UP000232323">
    <property type="component" value="Unassembled WGS sequence"/>
</dbReference>
<keyword evidence="7" id="KW-0479">Metal-binding</keyword>
<reference evidence="19 20" key="1">
    <citation type="submission" date="2017-08" db="EMBL/GenBank/DDBJ databases">
        <title>Acidophilic green algal genome provides insights into adaptation to an acidic environment.</title>
        <authorList>
            <person name="Hirooka S."/>
            <person name="Hirose Y."/>
            <person name="Kanesaki Y."/>
            <person name="Higuchi S."/>
            <person name="Fujiwara T."/>
            <person name="Onuma R."/>
            <person name="Era A."/>
            <person name="Ohbayashi R."/>
            <person name="Uzuka A."/>
            <person name="Nozaki H."/>
            <person name="Yoshikawa H."/>
            <person name="Miyagishima S.Y."/>
        </authorList>
    </citation>
    <scope>NUCLEOTIDE SEQUENCE [LARGE SCALE GENOMIC DNA]</scope>
    <source>
        <strain evidence="19 20">NIES-2499</strain>
    </source>
</reference>
<evidence type="ECO:0000256" key="15">
    <source>
        <dbReference type="PROSITE-ProRule" id="PRU00706"/>
    </source>
</evidence>
<comment type="similarity">
    <text evidence="4 15 16">Belongs to the NDK family.</text>
</comment>
<proteinExistence type="inferred from homology"/>
<dbReference type="GO" id="GO:0046872">
    <property type="term" value="F:metal ion binding"/>
    <property type="evidence" value="ECO:0007669"/>
    <property type="project" value="UniProtKB-KW"/>
</dbReference>
<feature type="domain" description="Nucleoside diphosphate kinase-like" evidence="18">
    <location>
        <begin position="5"/>
        <end position="145"/>
    </location>
</feature>
<dbReference type="SMART" id="SM00562">
    <property type="entry name" value="NDK"/>
    <property type="match status" value="1"/>
</dbReference>
<dbReference type="PROSITE" id="PS50096">
    <property type="entry name" value="IQ"/>
    <property type="match status" value="2"/>
</dbReference>
<evidence type="ECO:0000256" key="13">
    <source>
        <dbReference type="ARBA" id="ARBA00023080"/>
    </source>
</evidence>
<evidence type="ECO:0000256" key="9">
    <source>
        <dbReference type="ARBA" id="ARBA00022777"/>
    </source>
</evidence>
<evidence type="ECO:0000313" key="19">
    <source>
        <dbReference type="EMBL" id="GAX76514.1"/>
    </source>
</evidence>
<comment type="catalytic activity">
    <reaction evidence="2">
        <text>a ribonucleoside 5'-diphosphate + ATP = a ribonucleoside 5'-triphosphate + ADP</text>
        <dbReference type="Rhea" id="RHEA:18113"/>
        <dbReference type="ChEBI" id="CHEBI:30616"/>
        <dbReference type="ChEBI" id="CHEBI:57930"/>
        <dbReference type="ChEBI" id="CHEBI:61557"/>
        <dbReference type="ChEBI" id="CHEBI:456216"/>
        <dbReference type="EC" id="2.7.4.6"/>
    </reaction>
</comment>
<evidence type="ECO:0000256" key="5">
    <source>
        <dbReference type="ARBA" id="ARBA00022490"/>
    </source>
</evidence>
<name>A0A250X0A1_9CHLO</name>
<feature type="binding site" evidence="15">
    <location>
        <position position="61"/>
    </location>
    <ligand>
        <name>ATP</name>
        <dbReference type="ChEBI" id="CHEBI:30616"/>
    </ligand>
</feature>
<dbReference type="InterPro" id="IPR023005">
    <property type="entry name" value="Nucleoside_diP_kinase_AS"/>
</dbReference>
<evidence type="ECO:0000256" key="4">
    <source>
        <dbReference type="ARBA" id="ARBA00008142"/>
    </source>
</evidence>
<dbReference type="SMART" id="SM00015">
    <property type="entry name" value="IQ"/>
    <property type="match status" value="2"/>
</dbReference>
<dbReference type="Pfam" id="PF00334">
    <property type="entry name" value="NDK"/>
    <property type="match status" value="1"/>
</dbReference>
<feature type="active site" description="Pros-phosphohistidine intermediate" evidence="15">
    <location>
        <position position="122"/>
    </location>
</feature>
<dbReference type="GO" id="GO:0006183">
    <property type="term" value="P:GTP biosynthetic process"/>
    <property type="evidence" value="ECO:0007669"/>
    <property type="project" value="InterPro"/>
</dbReference>
<dbReference type="InterPro" id="IPR034907">
    <property type="entry name" value="NDK-like_dom"/>
</dbReference>
<evidence type="ECO:0000256" key="3">
    <source>
        <dbReference type="ARBA" id="ARBA00004138"/>
    </source>
</evidence>
<dbReference type="GO" id="GO:0006241">
    <property type="term" value="P:CTP biosynthetic process"/>
    <property type="evidence" value="ECO:0007669"/>
    <property type="project" value="InterPro"/>
</dbReference>
<feature type="compositionally biased region" description="Basic and acidic residues" evidence="17">
    <location>
        <begin position="245"/>
        <end position="260"/>
    </location>
</feature>
<feature type="region of interest" description="Disordered" evidence="17">
    <location>
        <begin position="229"/>
        <end position="362"/>
    </location>
</feature>
<dbReference type="GO" id="GO:0016787">
    <property type="term" value="F:hydrolase activity"/>
    <property type="evidence" value="ECO:0007669"/>
    <property type="project" value="UniProtKB-KW"/>
</dbReference>
<keyword evidence="8" id="KW-0547">Nucleotide-binding</keyword>
<organism evidence="19 20">
    <name type="scientific">Chlamydomonas eustigma</name>
    <dbReference type="NCBI Taxonomy" id="1157962"/>
    <lineage>
        <taxon>Eukaryota</taxon>
        <taxon>Viridiplantae</taxon>
        <taxon>Chlorophyta</taxon>
        <taxon>core chlorophytes</taxon>
        <taxon>Chlorophyceae</taxon>
        <taxon>CS clade</taxon>
        <taxon>Chlamydomonadales</taxon>
        <taxon>Chlamydomonadaceae</taxon>
        <taxon>Chlamydomonas</taxon>
    </lineage>
</organism>
<feature type="compositionally biased region" description="Acidic residues" evidence="17">
    <location>
        <begin position="342"/>
        <end position="357"/>
    </location>
</feature>
<keyword evidence="14" id="KW-0966">Cell projection</keyword>
<gene>
    <name evidence="19" type="ORF">CEUSTIGMA_g3960.t1</name>
</gene>
<dbReference type="GO" id="GO:0005524">
    <property type="term" value="F:ATP binding"/>
    <property type="evidence" value="ECO:0007669"/>
    <property type="project" value="UniProtKB-KW"/>
</dbReference>
<evidence type="ECO:0000256" key="7">
    <source>
        <dbReference type="ARBA" id="ARBA00022723"/>
    </source>
</evidence>
<dbReference type="SUPFAM" id="SSF54919">
    <property type="entry name" value="Nucleoside diphosphate kinase, NDK"/>
    <property type="match status" value="1"/>
</dbReference>
<comment type="catalytic activity">
    <reaction evidence="1">
        <text>a 2'-deoxyribonucleoside 5'-diphosphate + ATP = a 2'-deoxyribonucleoside 5'-triphosphate + ADP</text>
        <dbReference type="Rhea" id="RHEA:44640"/>
        <dbReference type="ChEBI" id="CHEBI:30616"/>
        <dbReference type="ChEBI" id="CHEBI:61560"/>
        <dbReference type="ChEBI" id="CHEBI:73316"/>
        <dbReference type="ChEBI" id="CHEBI:456216"/>
        <dbReference type="EC" id="2.7.4.6"/>
    </reaction>
</comment>
<keyword evidence="11" id="KW-0067">ATP-binding</keyword>
<evidence type="ECO:0000256" key="12">
    <source>
        <dbReference type="ARBA" id="ARBA00022842"/>
    </source>
</evidence>
<keyword evidence="10" id="KW-0378">Hydrolase</keyword>
<dbReference type="AlphaFoldDB" id="A0A250X0A1"/>
<feature type="binding site" evidence="15">
    <location>
        <position position="119"/>
    </location>
    <ligand>
        <name>ATP</name>
        <dbReference type="ChEBI" id="CHEBI:30616"/>
    </ligand>
</feature>
<evidence type="ECO:0000256" key="6">
    <source>
        <dbReference type="ARBA" id="ARBA00022679"/>
    </source>
</evidence>
<dbReference type="OrthoDB" id="2162449at2759"/>
<dbReference type="FunFam" id="3.30.70.141:FF:000010">
    <property type="entry name" value="Nucleoside diphosphate kinase 7"/>
    <property type="match status" value="1"/>
</dbReference>
<evidence type="ECO:0000259" key="18">
    <source>
        <dbReference type="SMART" id="SM00562"/>
    </source>
</evidence>
<dbReference type="PANTHER" id="PTHR46161">
    <property type="entry name" value="NUCLEOSIDE DIPHOSPHATE KINASE"/>
    <property type="match status" value="1"/>
</dbReference>
<feature type="compositionally biased region" description="Acidic residues" evidence="17">
    <location>
        <begin position="751"/>
        <end position="763"/>
    </location>
</feature>